<name>A0A2A4ZAI4_9PROT</name>
<gene>
    <name evidence="7" type="ORF">COB13_01340</name>
</gene>
<dbReference type="EMBL" id="NVUS01000001">
    <property type="protein sequence ID" value="PCJ03901.1"/>
    <property type="molecule type" value="Genomic_DNA"/>
</dbReference>
<evidence type="ECO:0000256" key="5">
    <source>
        <dbReference type="ARBA" id="ARBA00037974"/>
    </source>
</evidence>
<dbReference type="InterPro" id="IPR051798">
    <property type="entry name" value="Class-II_PLP-Dep_Aminotrans"/>
</dbReference>
<dbReference type="SUPFAM" id="SSF53383">
    <property type="entry name" value="PLP-dependent transferases"/>
    <property type="match status" value="1"/>
</dbReference>
<evidence type="ECO:0000256" key="3">
    <source>
        <dbReference type="ARBA" id="ARBA00022898"/>
    </source>
</evidence>
<dbReference type="CDD" id="cd00609">
    <property type="entry name" value="AAT_like"/>
    <property type="match status" value="1"/>
</dbReference>
<keyword evidence="7" id="KW-0032">Aminotransferase</keyword>
<dbReference type="InterPro" id="IPR004839">
    <property type="entry name" value="Aminotransferase_I/II_large"/>
</dbReference>
<dbReference type="InterPro" id="IPR015421">
    <property type="entry name" value="PyrdxlP-dep_Trfase_major"/>
</dbReference>
<dbReference type="Gene3D" id="3.40.640.10">
    <property type="entry name" value="Type I PLP-dependent aspartate aminotransferase-like (Major domain)"/>
    <property type="match status" value="1"/>
</dbReference>
<comment type="similarity">
    <text evidence="5">Belongs to the class-II pyridoxal-phosphate-dependent aminotransferase family. MalY/PatB cystathionine beta-lyase subfamily.</text>
</comment>
<keyword evidence="7" id="KW-0808">Transferase</keyword>
<dbReference type="Pfam" id="PF00155">
    <property type="entry name" value="Aminotran_1_2"/>
    <property type="match status" value="1"/>
</dbReference>
<dbReference type="NCBIfam" id="TIGR04350">
    <property type="entry name" value="C_S_lyase_PatB"/>
    <property type="match status" value="1"/>
</dbReference>
<dbReference type="AlphaFoldDB" id="A0A2A4ZAI4"/>
<protein>
    <recommendedName>
        <fullName evidence="2">cysteine-S-conjugate beta-lyase</fullName>
        <ecNumber evidence="2">4.4.1.13</ecNumber>
    </recommendedName>
</protein>
<evidence type="ECO:0000259" key="6">
    <source>
        <dbReference type="Pfam" id="PF00155"/>
    </source>
</evidence>
<dbReference type="PANTHER" id="PTHR43525:SF1">
    <property type="entry name" value="PROTEIN MALY"/>
    <property type="match status" value="1"/>
</dbReference>
<comment type="cofactor">
    <cofactor evidence="1">
        <name>pyridoxal 5'-phosphate</name>
        <dbReference type="ChEBI" id="CHEBI:597326"/>
    </cofactor>
</comment>
<evidence type="ECO:0000313" key="7">
    <source>
        <dbReference type="EMBL" id="PCJ03901.1"/>
    </source>
</evidence>
<dbReference type="GO" id="GO:0047804">
    <property type="term" value="F:cysteine-S-conjugate beta-lyase activity"/>
    <property type="evidence" value="ECO:0007669"/>
    <property type="project" value="UniProtKB-EC"/>
</dbReference>
<reference key="1">
    <citation type="submission" date="2017-08" db="EMBL/GenBank/DDBJ databases">
        <title>A dynamic microbial community with high functional redundancy inhabits the cold, oxic subseafloor aquifer.</title>
        <authorList>
            <person name="Tully B.J."/>
            <person name="Wheat C.G."/>
            <person name="Glazer B.T."/>
            <person name="Huber J.A."/>
        </authorList>
    </citation>
    <scope>NUCLEOTIDE SEQUENCE [LARGE SCALE GENOMIC DNA]</scope>
</reference>
<proteinExistence type="inferred from homology"/>
<evidence type="ECO:0000256" key="4">
    <source>
        <dbReference type="ARBA" id="ARBA00023239"/>
    </source>
</evidence>
<reference evidence="7" key="2">
    <citation type="journal article" date="2018" name="ISME J.">
        <title>A dynamic microbial community with high functional redundancy inhabits the cold, oxic subseafloor aquifer.</title>
        <authorList>
            <person name="Tully B.J."/>
            <person name="Wheat C.G."/>
            <person name="Glazer B.T."/>
            <person name="Huber J.A."/>
        </authorList>
    </citation>
    <scope>NUCLEOTIDE SEQUENCE</scope>
    <source>
        <strain evidence="7">NORP83</strain>
    </source>
</reference>
<dbReference type="GO" id="GO:0030170">
    <property type="term" value="F:pyridoxal phosphate binding"/>
    <property type="evidence" value="ECO:0007669"/>
    <property type="project" value="InterPro"/>
</dbReference>
<dbReference type="InterPro" id="IPR015422">
    <property type="entry name" value="PyrdxlP-dep_Trfase_small"/>
</dbReference>
<sequence length="389" mass="43380">MDFDRVINRLNTHSMKWDMMESLFGVSPVDGISMWVADMDFAPPKSVADSLKTILSNEVYGYYGPDTSYKNAIISWMDRRHNWTVKPEWIFTTHGVVNAFALCIRAFSQKNDGVIIFTPVYHVFASVINDAERRVHSSDLLNVNGRYEMDLDALEASLTGDEKILLFCSPHNPSGRVWTPAELKAVAEFCEKHDLLLISDEIHHDLVFDGNKHTIMSLAAKEQIARTIVLTSASKTFNIAGSHTGNVIIEDEKLRKTYAGFAKGCGMSGSAIGMSMLEAAYEGGEEWLAECIEYIDGNRKLFDEAINQIPGLTSMKLEATYLSWVDFTDTGMSKDEILSRIQKVAKIAPSPGLQFGEAGRLFMRFNIACSRSVVIDATERLTAAFSDLQ</sequence>
<keyword evidence="4" id="KW-0456">Lyase</keyword>
<feature type="domain" description="Aminotransferase class I/classII large" evidence="6">
    <location>
        <begin position="37"/>
        <end position="374"/>
    </location>
</feature>
<keyword evidence="3" id="KW-0663">Pyridoxal phosphate</keyword>
<evidence type="ECO:0000256" key="2">
    <source>
        <dbReference type="ARBA" id="ARBA00012224"/>
    </source>
</evidence>
<dbReference type="PANTHER" id="PTHR43525">
    <property type="entry name" value="PROTEIN MALY"/>
    <property type="match status" value="1"/>
</dbReference>
<dbReference type="EC" id="4.4.1.13" evidence="2"/>
<accession>A0A2A4ZAI4</accession>
<evidence type="ECO:0000256" key="1">
    <source>
        <dbReference type="ARBA" id="ARBA00001933"/>
    </source>
</evidence>
<organism evidence="7">
    <name type="scientific">OCS116 cluster bacterium</name>
    <dbReference type="NCBI Taxonomy" id="2030921"/>
    <lineage>
        <taxon>Bacteria</taxon>
        <taxon>Pseudomonadati</taxon>
        <taxon>Pseudomonadota</taxon>
        <taxon>Alphaproteobacteria</taxon>
        <taxon>OCS116 cluster</taxon>
    </lineage>
</organism>
<dbReference type="GO" id="GO:0008483">
    <property type="term" value="F:transaminase activity"/>
    <property type="evidence" value="ECO:0007669"/>
    <property type="project" value="UniProtKB-KW"/>
</dbReference>
<dbReference type="InterPro" id="IPR015424">
    <property type="entry name" value="PyrdxlP-dep_Trfase"/>
</dbReference>
<dbReference type="Gene3D" id="3.90.1150.10">
    <property type="entry name" value="Aspartate Aminotransferase, domain 1"/>
    <property type="match status" value="1"/>
</dbReference>
<comment type="caution">
    <text evidence="7">The sequence shown here is derived from an EMBL/GenBank/DDBJ whole genome shotgun (WGS) entry which is preliminary data.</text>
</comment>
<dbReference type="InterPro" id="IPR027619">
    <property type="entry name" value="C-S_lyase_PatB-like"/>
</dbReference>